<dbReference type="GO" id="GO:0005524">
    <property type="term" value="F:ATP binding"/>
    <property type="evidence" value="ECO:0007669"/>
    <property type="project" value="UniProtKB-KW"/>
</dbReference>
<dbReference type="PANTHER" id="PTHR32309:SF32">
    <property type="entry name" value="TYROSINE-PROTEIN KINASE ETK-RELATED"/>
    <property type="match status" value="1"/>
</dbReference>
<comment type="catalytic activity">
    <reaction evidence="13">
        <text>L-tyrosyl-[protein] + ATP = O-phospho-L-tyrosyl-[protein] + ADP + H(+)</text>
        <dbReference type="Rhea" id="RHEA:10596"/>
        <dbReference type="Rhea" id="RHEA-COMP:10136"/>
        <dbReference type="Rhea" id="RHEA-COMP:20101"/>
        <dbReference type="ChEBI" id="CHEBI:15378"/>
        <dbReference type="ChEBI" id="CHEBI:30616"/>
        <dbReference type="ChEBI" id="CHEBI:46858"/>
        <dbReference type="ChEBI" id="CHEBI:61978"/>
        <dbReference type="ChEBI" id="CHEBI:456216"/>
    </reaction>
</comment>
<keyword evidence="10 16" id="KW-1133">Transmembrane helix</keyword>
<evidence type="ECO:0000256" key="14">
    <source>
        <dbReference type="SAM" id="Coils"/>
    </source>
</evidence>
<name>A0A1R4HC49_9GAMM</name>
<dbReference type="OrthoDB" id="9775724at2"/>
<dbReference type="Pfam" id="PF02706">
    <property type="entry name" value="Wzz"/>
    <property type="match status" value="1"/>
</dbReference>
<dbReference type="InterPro" id="IPR027417">
    <property type="entry name" value="P-loop_NTPase"/>
</dbReference>
<evidence type="ECO:0000256" key="11">
    <source>
        <dbReference type="ARBA" id="ARBA00023136"/>
    </source>
</evidence>
<evidence type="ECO:0000256" key="16">
    <source>
        <dbReference type="SAM" id="Phobius"/>
    </source>
</evidence>
<evidence type="ECO:0000259" key="18">
    <source>
        <dbReference type="Pfam" id="PF13614"/>
    </source>
</evidence>
<dbReference type="Pfam" id="PF23607">
    <property type="entry name" value="WZC_N"/>
    <property type="match status" value="1"/>
</dbReference>
<evidence type="ECO:0000313" key="21">
    <source>
        <dbReference type="Proteomes" id="UP000195667"/>
    </source>
</evidence>
<evidence type="ECO:0000256" key="4">
    <source>
        <dbReference type="ARBA" id="ARBA00022519"/>
    </source>
</evidence>
<gene>
    <name evidence="20" type="primary">epsB</name>
    <name evidence="20" type="ORF">CRENPOLYSF1_470050</name>
</gene>
<keyword evidence="5 20" id="KW-0808">Transferase</keyword>
<dbReference type="CDD" id="cd05387">
    <property type="entry name" value="BY-kinase"/>
    <property type="match status" value="1"/>
</dbReference>
<dbReference type="GO" id="GO:0004713">
    <property type="term" value="F:protein tyrosine kinase activity"/>
    <property type="evidence" value="ECO:0007669"/>
    <property type="project" value="UniProtKB-KW"/>
</dbReference>
<feature type="transmembrane region" description="Helical" evidence="16">
    <location>
        <begin position="38"/>
        <end position="57"/>
    </location>
</feature>
<keyword evidence="7" id="KW-0547">Nucleotide-binding</keyword>
<feature type="coiled-coil region" evidence="14">
    <location>
        <begin position="348"/>
        <end position="396"/>
    </location>
</feature>
<reference evidence="21" key="1">
    <citation type="submission" date="2017-02" db="EMBL/GenBank/DDBJ databases">
        <authorList>
            <person name="Daims H."/>
        </authorList>
    </citation>
    <scope>NUCLEOTIDE SEQUENCE [LARGE SCALE GENOMIC DNA]</scope>
</reference>
<feature type="region of interest" description="Disordered" evidence="15">
    <location>
        <begin position="1"/>
        <end position="20"/>
    </location>
</feature>
<evidence type="ECO:0000256" key="2">
    <source>
        <dbReference type="ARBA" id="ARBA00008883"/>
    </source>
</evidence>
<feature type="domain" description="Polysaccharide chain length determinant N-terminal" evidence="17">
    <location>
        <begin position="22"/>
        <end position="118"/>
    </location>
</feature>
<dbReference type="InterPro" id="IPR025669">
    <property type="entry name" value="AAA_dom"/>
</dbReference>
<dbReference type="Gene3D" id="3.40.50.300">
    <property type="entry name" value="P-loop containing nucleotide triphosphate hydrolases"/>
    <property type="match status" value="1"/>
</dbReference>
<comment type="subcellular location">
    <subcellularLocation>
        <location evidence="1">Cell inner membrane</location>
        <topology evidence="1">Multi-pass membrane protein</topology>
    </subcellularLocation>
</comment>
<dbReference type="RefSeq" id="WP_087144004.1">
    <property type="nucleotide sequence ID" value="NZ_FUKI01000123.1"/>
</dbReference>
<accession>A0A1R4HC49</accession>
<evidence type="ECO:0000256" key="7">
    <source>
        <dbReference type="ARBA" id="ARBA00022741"/>
    </source>
</evidence>
<protein>
    <submittedName>
        <fullName evidence="20">Putative tyrosine-protein kinase EpsB</fullName>
        <ecNumber evidence="20">2.7.10.-</ecNumber>
    </submittedName>
</protein>
<dbReference type="NCBIfam" id="TIGR01007">
    <property type="entry name" value="eps_fam"/>
    <property type="match status" value="1"/>
</dbReference>
<evidence type="ECO:0000256" key="13">
    <source>
        <dbReference type="ARBA" id="ARBA00053015"/>
    </source>
</evidence>
<evidence type="ECO:0000256" key="1">
    <source>
        <dbReference type="ARBA" id="ARBA00004429"/>
    </source>
</evidence>
<evidence type="ECO:0000313" key="20">
    <source>
        <dbReference type="EMBL" id="SJM93767.1"/>
    </source>
</evidence>
<evidence type="ECO:0000256" key="8">
    <source>
        <dbReference type="ARBA" id="ARBA00022777"/>
    </source>
</evidence>
<organism evidence="20 21">
    <name type="scientific">Crenothrix polyspora</name>
    <dbReference type="NCBI Taxonomy" id="360316"/>
    <lineage>
        <taxon>Bacteria</taxon>
        <taxon>Pseudomonadati</taxon>
        <taxon>Pseudomonadota</taxon>
        <taxon>Gammaproteobacteria</taxon>
        <taxon>Methylococcales</taxon>
        <taxon>Crenotrichaceae</taxon>
        <taxon>Crenothrix</taxon>
    </lineage>
</organism>
<feature type="compositionally biased region" description="Low complexity" evidence="15">
    <location>
        <begin position="1"/>
        <end position="17"/>
    </location>
</feature>
<dbReference type="EC" id="2.7.10.-" evidence="20"/>
<dbReference type="InterPro" id="IPR032807">
    <property type="entry name" value="GNVR"/>
</dbReference>
<evidence type="ECO:0000259" key="19">
    <source>
        <dbReference type="Pfam" id="PF13807"/>
    </source>
</evidence>
<keyword evidence="21" id="KW-1185">Reference proteome</keyword>
<feature type="transmembrane region" description="Helical" evidence="16">
    <location>
        <begin position="460"/>
        <end position="480"/>
    </location>
</feature>
<dbReference type="AlphaFoldDB" id="A0A1R4HC49"/>
<feature type="domain" description="Tyrosine-protein kinase G-rich" evidence="19">
    <location>
        <begin position="402"/>
        <end position="482"/>
    </location>
</feature>
<keyword evidence="8 20" id="KW-0418">Kinase</keyword>
<keyword evidence="14" id="KW-0175">Coiled coil</keyword>
<proteinExistence type="inferred from homology"/>
<dbReference type="InterPro" id="IPR003856">
    <property type="entry name" value="LPS_length_determ_N"/>
</dbReference>
<keyword evidence="3" id="KW-1003">Cell membrane</keyword>
<feature type="domain" description="AAA" evidence="18">
    <location>
        <begin position="562"/>
        <end position="685"/>
    </location>
</feature>
<dbReference type="Pfam" id="PF13807">
    <property type="entry name" value="GNVR"/>
    <property type="match status" value="1"/>
</dbReference>
<evidence type="ECO:0000256" key="10">
    <source>
        <dbReference type="ARBA" id="ARBA00022989"/>
    </source>
</evidence>
<dbReference type="Proteomes" id="UP000195667">
    <property type="component" value="Unassembled WGS sequence"/>
</dbReference>
<keyword evidence="4" id="KW-0997">Cell inner membrane</keyword>
<keyword evidence="11 16" id="KW-0472">Membrane</keyword>
<dbReference type="GO" id="GO:0005886">
    <property type="term" value="C:plasma membrane"/>
    <property type="evidence" value="ECO:0007669"/>
    <property type="project" value="UniProtKB-SubCell"/>
</dbReference>
<dbReference type="InterPro" id="IPR005702">
    <property type="entry name" value="Wzc-like_C"/>
</dbReference>
<keyword evidence="6 16" id="KW-0812">Transmembrane</keyword>
<dbReference type="Pfam" id="PF13614">
    <property type="entry name" value="AAA_31"/>
    <property type="match status" value="1"/>
</dbReference>
<dbReference type="EMBL" id="FUKI01000123">
    <property type="protein sequence ID" value="SJM93767.1"/>
    <property type="molecule type" value="Genomic_DNA"/>
</dbReference>
<dbReference type="InterPro" id="IPR050445">
    <property type="entry name" value="Bact_polysacc_biosynth/exp"/>
</dbReference>
<evidence type="ECO:0000256" key="12">
    <source>
        <dbReference type="ARBA" id="ARBA00023137"/>
    </source>
</evidence>
<dbReference type="FunFam" id="3.40.50.300:FF:000527">
    <property type="entry name" value="Tyrosine-protein kinase etk"/>
    <property type="match status" value="1"/>
</dbReference>
<evidence type="ECO:0000259" key="17">
    <source>
        <dbReference type="Pfam" id="PF02706"/>
    </source>
</evidence>
<dbReference type="GO" id="GO:0042802">
    <property type="term" value="F:identical protein binding"/>
    <property type="evidence" value="ECO:0007669"/>
    <property type="project" value="UniProtKB-ARBA"/>
</dbReference>
<evidence type="ECO:0000256" key="9">
    <source>
        <dbReference type="ARBA" id="ARBA00022840"/>
    </source>
</evidence>
<keyword evidence="9" id="KW-0067">ATP-binding</keyword>
<dbReference type="PANTHER" id="PTHR32309">
    <property type="entry name" value="TYROSINE-PROTEIN KINASE"/>
    <property type="match status" value="1"/>
</dbReference>
<evidence type="ECO:0000256" key="15">
    <source>
        <dbReference type="SAM" id="MobiDB-lite"/>
    </source>
</evidence>
<comment type="similarity">
    <text evidence="2">Belongs to the etk/wzc family.</text>
</comment>
<keyword evidence="12" id="KW-0829">Tyrosine-protein kinase</keyword>
<dbReference type="SUPFAM" id="SSF52540">
    <property type="entry name" value="P-loop containing nucleoside triphosphate hydrolases"/>
    <property type="match status" value="1"/>
</dbReference>
<evidence type="ECO:0000256" key="6">
    <source>
        <dbReference type="ARBA" id="ARBA00022692"/>
    </source>
</evidence>
<evidence type="ECO:0000256" key="5">
    <source>
        <dbReference type="ARBA" id="ARBA00022679"/>
    </source>
</evidence>
<sequence length="756" mass="83570">MSNNVTNNTQNTVNDSSNQEDDEINLAELLGTLLDSKWLIMSVTTTVLLIGVAKALVDTPIYKTDAMLHIQEKSKSSLLDGMGDLSALGGMEGGKKPILAEIELIKSRLTLGKAVSTLNLNIIAQPKYFPLLGAAMARRFKSTNTQPFAEPLLGKDQYAWGGEDIRVDNFSVPSSWEGEELTVVADKKGYYQLLKDEVLVLEGQVNKRIEKKVQGESEPVSLFVSLLKARPGTQFELVRQSNIRSIEVLKAALTVAEKGKSSGILELTTESSNPKLAMNTLNAVADIYFKQNVEDKSEESDKTLTFLNEQIPKLKEQLEISTSALNDFRTSKGSLDLEFETKGVLEGVVELQTQTTLLQQKRDELRQRFTETHPSVEAMDKQIARLQEQMSQHDKKIETLPETQKVVLRLARDVEVNTKLYTELLNHAQTIRLTKEGTVGDVKVIDYAVLPTIPIKPKKALIVAIAFILGLILGIAIALIRKSLQNGIEDPDIIEKQLNIPVYATVPFSDVQSALRKQYKGKGLHEYKPILLAVNHPEDLAIESLRSLRTSLHFAFLESQNNIIMITGPRPGIGKSFISINLAVVLGNSGKKILLIDGDLRRGYLNKELGVRRENGLSELVSQSITVAESIHTIPDANIDFIATGAIPPNPSEILLHNRFSALLDNLKKQYDYIIIDTPPILAVTDAAIVGRLVGATLMIVKAGLHPLRELEQAHKRLVQSGVRVNGVVFNGIVKTSSSSGAYRYVYQYDYKSSKH</sequence>
<evidence type="ECO:0000256" key="3">
    <source>
        <dbReference type="ARBA" id="ARBA00022475"/>
    </source>
</evidence>